<dbReference type="KEGG" id="msv:Mesil_1710"/>
<evidence type="ECO:0000313" key="2">
    <source>
        <dbReference type="EMBL" id="ADH63593.1"/>
    </source>
</evidence>
<dbReference type="InterPro" id="IPR013096">
    <property type="entry name" value="Cupin_2"/>
</dbReference>
<dbReference type="AlphaFoldDB" id="D7BFP0"/>
<organism evidence="2 3">
    <name type="scientific">Allomeiothermus silvanus (strain ATCC 700542 / DSM 9946 / NBRC 106475 / NCIMB 13440 / VI-R2)</name>
    <name type="common">Thermus silvanus</name>
    <dbReference type="NCBI Taxonomy" id="526227"/>
    <lineage>
        <taxon>Bacteria</taxon>
        <taxon>Thermotogati</taxon>
        <taxon>Deinococcota</taxon>
        <taxon>Deinococci</taxon>
        <taxon>Thermales</taxon>
        <taxon>Thermaceae</taxon>
        <taxon>Allomeiothermus</taxon>
    </lineage>
</organism>
<evidence type="ECO:0000313" key="3">
    <source>
        <dbReference type="Proteomes" id="UP000001916"/>
    </source>
</evidence>
<keyword evidence="3" id="KW-1185">Reference proteome</keyword>
<dbReference type="Gene3D" id="2.60.120.10">
    <property type="entry name" value="Jelly Rolls"/>
    <property type="match status" value="1"/>
</dbReference>
<evidence type="ECO:0000259" key="1">
    <source>
        <dbReference type="Pfam" id="PF07883"/>
    </source>
</evidence>
<dbReference type="Pfam" id="PF07883">
    <property type="entry name" value="Cupin_2"/>
    <property type="match status" value="1"/>
</dbReference>
<dbReference type="SUPFAM" id="SSF51182">
    <property type="entry name" value="RmlC-like cupins"/>
    <property type="match status" value="1"/>
</dbReference>
<accession>D7BFP0</accession>
<dbReference type="EMBL" id="CP002042">
    <property type="protein sequence ID" value="ADH63593.1"/>
    <property type="molecule type" value="Genomic_DNA"/>
</dbReference>
<name>D7BFP0_ALLS1</name>
<feature type="domain" description="Cupin type-2" evidence="1">
    <location>
        <begin position="48"/>
        <end position="99"/>
    </location>
</feature>
<protein>
    <submittedName>
        <fullName evidence="2">Cupin 2 conserved barrel domain protein</fullName>
    </submittedName>
</protein>
<dbReference type="InterPro" id="IPR011051">
    <property type="entry name" value="RmlC_Cupin_sf"/>
</dbReference>
<dbReference type="STRING" id="526227.Mesil_1710"/>
<dbReference type="RefSeq" id="WP_013158153.1">
    <property type="nucleotide sequence ID" value="NC_014212.1"/>
</dbReference>
<reference evidence="2 3" key="1">
    <citation type="journal article" date="2010" name="Stand. Genomic Sci.">
        <title>Complete genome sequence of Meiothermus silvanus type strain (VI-R2).</title>
        <authorList>
            <person name="Sikorski J."/>
            <person name="Tindall B.J."/>
            <person name="Lowry S."/>
            <person name="Lucas S."/>
            <person name="Nolan M."/>
            <person name="Copeland A."/>
            <person name="Glavina Del Rio T."/>
            <person name="Tice H."/>
            <person name="Cheng J.F."/>
            <person name="Han C."/>
            <person name="Pitluck S."/>
            <person name="Liolios K."/>
            <person name="Ivanova N."/>
            <person name="Mavromatis K."/>
            <person name="Mikhailova N."/>
            <person name="Pati A."/>
            <person name="Goodwin L."/>
            <person name="Chen A."/>
            <person name="Palaniappan K."/>
            <person name="Land M."/>
            <person name="Hauser L."/>
            <person name="Chang Y.J."/>
            <person name="Jeffries C.D."/>
            <person name="Rohde M."/>
            <person name="Goker M."/>
            <person name="Woyke T."/>
            <person name="Bristow J."/>
            <person name="Eisen J.A."/>
            <person name="Markowitz V."/>
            <person name="Hugenholtz P."/>
            <person name="Kyrpides N.C."/>
            <person name="Klenk H.P."/>
            <person name="Lapidus A."/>
        </authorList>
    </citation>
    <scope>NUCLEOTIDE SEQUENCE [LARGE SCALE GENOMIC DNA]</scope>
    <source>
        <strain evidence="3">ATCC 700542 / DSM 9946 / VI-R2</strain>
    </source>
</reference>
<dbReference type="HOGENOM" id="CLU_134269_3_0_0"/>
<sequence>MSYKLFLEVRTMRVFPEWFEKFKQVTLWPGMDMPVISGQGGQIGFGYVPQETEVPEHAHQGQWGVVLEGVVEFWIDGQHHTFKKGDYYHIPAGVPHKAKLHAGTAFIDVWEGQRFSEDRMK</sequence>
<dbReference type="Proteomes" id="UP000001916">
    <property type="component" value="Chromosome"/>
</dbReference>
<proteinExistence type="predicted"/>
<gene>
    <name evidence="2" type="ordered locus">Mesil_1710</name>
</gene>
<dbReference type="eggNOG" id="COG1917">
    <property type="taxonomic scope" value="Bacteria"/>
</dbReference>
<dbReference type="InterPro" id="IPR014710">
    <property type="entry name" value="RmlC-like_jellyroll"/>
</dbReference>